<feature type="region of interest" description="Disordered" evidence="1">
    <location>
        <begin position="162"/>
        <end position="184"/>
    </location>
</feature>
<protein>
    <recommendedName>
        <fullName evidence="4">FHA domain-containing protein</fullName>
    </recommendedName>
</protein>
<evidence type="ECO:0000256" key="1">
    <source>
        <dbReference type="SAM" id="MobiDB-lite"/>
    </source>
</evidence>
<evidence type="ECO:0000313" key="2">
    <source>
        <dbReference type="EMBL" id="KAJ8897444.1"/>
    </source>
</evidence>
<feature type="compositionally biased region" description="Polar residues" evidence="1">
    <location>
        <begin position="351"/>
        <end position="360"/>
    </location>
</feature>
<dbReference type="EMBL" id="JARBHB010000001">
    <property type="protein sequence ID" value="KAJ8897444.1"/>
    <property type="molecule type" value="Genomic_DNA"/>
</dbReference>
<gene>
    <name evidence="2" type="ORF">PR048_002790</name>
</gene>
<proteinExistence type="predicted"/>
<feature type="region of interest" description="Disordered" evidence="1">
    <location>
        <begin position="334"/>
        <end position="360"/>
    </location>
</feature>
<reference evidence="2 3" key="1">
    <citation type="submission" date="2023-02" db="EMBL/GenBank/DDBJ databases">
        <title>LHISI_Scaffold_Assembly.</title>
        <authorList>
            <person name="Stuart O.P."/>
            <person name="Cleave R."/>
            <person name="Magrath M.J.L."/>
            <person name="Mikheyev A.S."/>
        </authorList>
    </citation>
    <scope>NUCLEOTIDE SEQUENCE [LARGE SCALE GENOMIC DNA]</scope>
    <source>
        <strain evidence="2">Daus_M_001</strain>
        <tissue evidence="2">Leg muscle</tissue>
    </source>
</reference>
<organism evidence="2 3">
    <name type="scientific">Dryococelus australis</name>
    <dbReference type="NCBI Taxonomy" id="614101"/>
    <lineage>
        <taxon>Eukaryota</taxon>
        <taxon>Metazoa</taxon>
        <taxon>Ecdysozoa</taxon>
        <taxon>Arthropoda</taxon>
        <taxon>Hexapoda</taxon>
        <taxon>Insecta</taxon>
        <taxon>Pterygota</taxon>
        <taxon>Neoptera</taxon>
        <taxon>Polyneoptera</taxon>
        <taxon>Phasmatodea</taxon>
        <taxon>Verophasmatodea</taxon>
        <taxon>Anareolatae</taxon>
        <taxon>Phasmatidae</taxon>
        <taxon>Eurycanthinae</taxon>
        <taxon>Dryococelus</taxon>
    </lineage>
</organism>
<name>A0ABQ9IMM1_9NEOP</name>
<sequence length="564" mass="64469">MVGGRGRNSVSSVSADTRRQPLRQDLLCDDLAQQGFAVATRIVLCCPAGLEIKIKFISNRRNWRFEISTRDQQPSSTNFYLDHSETHAYYHDVICYEPIAKFVAYLISISHFGTKINELEIQNHEISLLQLIYIGTKIKLYPGSELGSFDLGSRKIVQSRRNRIRLERGSQNQSNDTHKTPYDRVKRCRERKKKKTLRSPSASTKLNTILAYTRQKAKSKYRNRIGLESAYQMQSSDTHKTPYDRVKRCRERKINSNYSERVNGASVCARHGGHAFRNGETLVRQSVTWKRCWQTPRELGCSGRLTLRLLHDQAWCASGKYANYTMPRREYGAAPELRGGGGEIPERTRRPTTSSGTNPVTWAGIEPCSPLWEASVLIAQPQWPHVDSRTEGARHSNVCVFEVWKPWSNKGDTSVVNQTSPSLSLRKRYRLSCSLPVGKALTSRGRDRVRNVMIERTTTNTPLRPTSGRLLAAWSARKKNRRRRGKTVRSPSSLHLYNSPILPSPLHPYYFFNLRKDGRSAPRVEKEGKEERRRLHACAVDVRRAASLSARLDSPSEFRSLLRD</sequence>
<evidence type="ECO:0000313" key="3">
    <source>
        <dbReference type="Proteomes" id="UP001159363"/>
    </source>
</evidence>
<accession>A0ABQ9IMM1</accession>
<comment type="caution">
    <text evidence="2">The sequence shown here is derived from an EMBL/GenBank/DDBJ whole genome shotgun (WGS) entry which is preliminary data.</text>
</comment>
<keyword evidence="3" id="KW-1185">Reference proteome</keyword>
<evidence type="ECO:0008006" key="4">
    <source>
        <dbReference type="Google" id="ProtNLM"/>
    </source>
</evidence>
<dbReference type="Proteomes" id="UP001159363">
    <property type="component" value="Chromosome 1"/>
</dbReference>